<dbReference type="Pfam" id="PF00324">
    <property type="entry name" value="AA_permease"/>
    <property type="match status" value="1"/>
</dbReference>
<feature type="transmembrane region" description="Helical" evidence="9">
    <location>
        <begin position="470"/>
        <end position="491"/>
    </location>
</feature>
<evidence type="ECO:0000256" key="2">
    <source>
        <dbReference type="ARBA" id="ARBA00006983"/>
    </source>
</evidence>
<dbReference type="InterPro" id="IPR004762">
    <property type="entry name" value="Amino_acid_permease_fungi"/>
</dbReference>
<accession>W0TDE1</accession>
<comment type="similarity">
    <text evidence="2">Belongs to the amino acid-polyamine-organocation (APC) superfamily. YAT (TC 2.A.3.10) family.</text>
</comment>
<feature type="transmembrane region" description="Helical" evidence="9">
    <location>
        <begin position="503"/>
        <end position="521"/>
    </location>
</feature>
<feature type="transmembrane region" description="Helical" evidence="9">
    <location>
        <begin position="64"/>
        <end position="88"/>
    </location>
</feature>
<dbReference type="GO" id="GO:0015171">
    <property type="term" value="F:amino acid transmembrane transporter activity"/>
    <property type="evidence" value="ECO:0007669"/>
    <property type="project" value="TreeGrafter"/>
</dbReference>
<keyword evidence="5" id="KW-0029">Amino-acid transport</keyword>
<feature type="transmembrane region" description="Helical" evidence="9">
    <location>
        <begin position="256"/>
        <end position="280"/>
    </location>
</feature>
<feature type="compositionally biased region" description="Basic and acidic residues" evidence="8">
    <location>
        <begin position="31"/>
        <end position="45"/>
    </location>
</feature>
<protein>
    <submittedName>
        <fullName evidence="11">Dicarboxylic amino acid permease</fullName>
    </submittedName>
</protein>
<feature type="transmembrane region" description="Helical" evidence="9">
    <location>
        <begin position="207"/>
        <end position="226"/>
    </location>
</feature>
<dbReference type="InterPro" id="IPR004840">
    <property type="entry name" value="Amino_acid_permease_CS"/>
</dbReference>
<evidence type="ECO:0000256" key="1">
    <source>
        <dbReference type="ARBA" id="ARBA00004141"/>
    </source>
</evidence>
<sequence>MDLEKNTYLEKNMDLEKNTYLVETSSNLDQSHSHSPTDTHELSPGFDGKHDGIRLKKALKARHVSMIAIGGSLGTGLLIGTGSSLSLAGPGSILIAYAFVGLLVYIVMSCLGEMAAYIPLDGFTSYATRYADPALGFAVGYSYLFKYWIIVPNQLTAGALVIQYWIDRDKVNPGVWITVFLAAIVLINFLGVRFFGEIEFYISAIKILVMLGLILLLLILACGGGPHGDARGFKNWSNPGAFKEYSKAITGDKGRFVAFVSVFVLALFAYLGTELCGIVVSECKNPRKAVPKAIKLTMYRIIIFYLISIFLLGLVVPYDDKLLLNAKKAKTSAAASPFVVAIIKAGIPVLPSFMNACVLIFVFSAANSDLYVASRSLYGLAIDNKAPKIFAKTNKNGVPYWSMLMGILFALLAYMNVSSGSAQVFNYFVNCVSIFGLMSWISILIIYIRFDRAFRVQGVSKDALTYKSPFQPYSAWFALFFCCLIGLIKNFTAFLGDKFDYKSFITGYIGIPVYIISYVGYKLWNKTKLIPSEEVDLVSFKEPVDLEEEEGKLLDEERAAYIKAHGKDMKWYYEKIFGWIV</sequence>
<feature type="region of interest" description="Disordered" evidence="8">
    <location>
        <begin position="26"/>
        <end position="45"/>
    </location>
</feature>
<feature type="transmembrane region" description="Helical" evidence="9">
    <location>
        <begin position="301"/>
        <end position="318"/>
    </location>
</feature>
<feature type="transmembrane region" description="Helical" evidence="9">
    <location>
        <begin position="174"/>
        <end position="195"/>
    </location>
</feature>
<dbReference type="GO" id="GO:0016020">
    <property type="term" value="C:membrane"/>
    <property type="evidence" value="ECO:0007669"/>
    <property type="project" value="UniProtKB-SubCell"/>
</dbReference>
<keyword evidence="7 9" id="KW-0472">Membrane</keyword>
<feature type="transmembrane region" description="Helical" evidence="9">
    <location>
        <begin position="338"/>
        <end position="366"/>
    </location>
</feature>
<evidence type="ECO:0000256" key="9">
    <source>
        <dbReference type="SAM" id="Phobius"/>
    </source>
</evidence>
<dbReference type="PIRSF" id="PIRSF006060">
    <property type="entry name" value="AA_transporter"/>
    <property type="match status" value="1"/>
</dbReference>
<comment type="subcellular location">
    <subcellularLocation>
        <location evidence="1">Membrane</location>
        <topology evidence="1">Multi-pass membrane protein</topology>
    </subcellularLocation>
</comment>
<dbReference type="OrthoDB" id="3900342at2759"/>
<dbReference type="PANTHER" id="PTHR43341:SF9">
    <property type="entry name" value="DICARBOXYLIC AMINO ACID PERMEASE"/>
    <property type="match status" value="1"/>
</dbReference>
<dbReference type="InterPro" id="IPR050524">
    <property type="entry name" value="APC_YAT"/>
</dbReference>
<dbReference type="PROSITE" id="PS00218">
    <property type="entry name" value="AMINO_ACID_PERMEASE_1"/>
    <property type="match status" value="1"/>
</dbReference>
<dbReference type="EMBL" id="AP012218">
    <property type="protein sequence ID" value="BAO41365.1"/>
    <property type="molecule type" value="Genomic_DNA"/>
</dbReference>
<evidence type="ECO:0000256" key="4">
    <source>
        <dbReference type="ARBA" id="ARBA00022692"/>
    </source>
</evidence>
<dbReference type="VEuPathDB" id="FungiDB:KLMA_60074"/>
<keyword evidence="6 9" id="KW-1133">Transmembrane helix</keyword>
<evidence type="ECO:0000256" key="3">
    <source>
        <dbReference type="ARBA" id="ARBA00022448"/>
    </source>
</evidence>
<evidence type="ECO:0000256" key="5">
    <source>
        <dbReference type="ARBA" id="ARBA00022970"/>
    </source>
</evidence>
<feature type="domain" description="Amino acid permease/ SLC12A" evidence="10">
    <location>
        <begin position="63"/>
        <end position="528"/>
    </location>
</feature>
<dbReference type="AlphaFoldDB" id="W0TDE1"/>
<evidence type="ECO:0000313" key="11">
    <source>
        <dbReference type="EMBL" id="BAO41365.1"/>
    </source>
</evidence>
<dbReference type="FunFam" id="1.20.1740.10:FF:000006">
    <property type="entry name" value="General amino acid permease"/>
    <property type="match status" value="1"/>
</dbReference>
<evidence type="ECO:0000259" key="10">
    <source>
        <dbReference type="Pfam" id="PF00324"/>
    </source>
</evidence>
<dbReference type="KEGG" id="kmx:KLMA_60074"/>
<keyword evidence="3" id="KW-0813">Transport</keyword>
<feature type="transmembrane region" description="Helical" evidence="9">
    <location>
        <begin position="94"/>
        <end position="118"/>
    </location>
</feature>
<feature type="transmembrane region" description="Helical" evidence="9">
    <location>
        <begin position="130"/>
        <end position="150"/>
    </location>
</feature>
<organism evidence="11 12">
    <name type="scientific">Kluyveromyces marxianus (strain DMKU3-1042 / BCC 29191 / NBRC 104275)</name>
    <name type="common">Yeast</name>
    <name type="synonym">Candida kefyr</name>
    <dbReference type="NCBI Taxonomy" id="1003335"/>
    <lineage>
        <taxon>Eukaryota</taxon>
        <taxon>Fungi</taxon>
        <taxon>Dikarya</taxon>
        <taxon>Ascomycota</taxon>
        <taxon>Saccharomycotina</taxon>
        <taxon>Saccharomycetes</taxon>
        <taxon>Saccharomycetales</taxon>
        <taxon>Saccharomycetaceae</taxon>
        <taxon>Kluyveromyces</taxon>
    </lineage>
</organism>
<dbReference type="Proteomes" id="UP000065495">
    <property type="component" value="Chromosome 6"/>
</dbReference>
<evidence type="ECO:0000256" key="6">
    <source>
        <dbReference type="ARBA" id="ARBA00022989"/>
    </source>
</evidence>
<dbReference type="PANTHER" id="PTHR43341">
    <property type="entry name" value="AMINO ACID PERMEASE"/>
    <property type="match status" value="1"/>
</dbReference>
<proteinExistence type="inferred from homology"/>
<feature type="transmembrane region" description="Helical" evidence="9">
    <location>
        <begin position="398"/>
        <end position="415"/>
    </location>
</feature>
<reference evidence="11 12" key="1">
    <citation type="journal article" date="2015" name="Biotechnol. Biofuels">
        <title>Genetic basis of the highly efficient yeast Kluyveromyces marxianus: complete genome sequence and transcriptome analyses.</title>
        <authorList>
            <person name="Lertwattanasakul N."/>
            <person name="Kosaka T."/>
            <person name="Hosoyama A."/>
            <person name="Suzuki Y."/>
            <person name="Rodrussamee N."/>
            <person name="Matsutani M."/>
            <person name="Murata M."/>
            <person name="Fujimoto N."/>
            <person name="Suprayogi"/>
            <person name="Tsuchikane K."/>
            <person name="Limtong S."/>
            <person name="Fujita N."/>
            <person name="Yamada M."/>
        </authorList>
    </citation>
    <scope>NUCLEOTIDE SEQUENCE [LARGE SCALE GENOMIC DNA]</scope>
    <source>
        <strain evidence="12">DMKU3-1042 / BCC 29191 / NBRC 104275</strain>
    </source>
</reference>
<evidence type="ECO:0000256" key="7">
    <source>
        <dbReference type="ARBA" id="ARBA00023136"/>
    </source>
</evidence>
<dbReference type="NCBIfam" id="TIGR00913">
    <property type="entry name" value="2A0310"/>
    <property type="match status" value="1"/>
</dbReference>
<feature type="transmembrane region" description="Helical" evidence="9">
    <location>
        <begin position="427"/>
        <end position="450"/>
    </location>
</feature>
<evidence type="ECO:0000256" key="8">
    <source>
        <dbReference type="SAM" id="MobiDB-lite"/>
    </source>
</evidence>
<dbReference type="InterPro" id="IPR004841">
    <property type="entry name" value="AA-permease/SLC12A_dom"/>
</dbReference>
<name>W0TDE1_KLUMD</name>
<gene>
    <name evidence="11" type="primary">DIP5</name>
    <name evidence="11" type="ORF">KLMA_60074</name>
</gene>
<dbReference type="GeneID" id="34717302"/>
<dbReference type="RefSeq" id="XP_022677159.1">
    <property type="nucleotide sequence ID" value="XM_022820725.1"/>
</dbReference>
<dbReference type="Gene3D" id="1.20.1740.10">
    <property type="entry name" value="Amino acid/polyamine transporter I"/>
    <property type="match status" value="1"/>
</dbReference>
<evidence type="ECO:0000313" key="12">
    <source>
        <dbReference type="Proteomes" id="UP000065495"/>
    </source>
</evidence>
<keyword evidence="4 9" id="KW-0812">Transmembrane</keyword>